<organism evidence="5 6">
    <name type="scientific">Halteria grandinella</name>
    <dbReference type="NCBI Taxonomy" id="5974"/>
    <lineage>
        <taxon>Eukaryota</taxon>
        <taxon>Sar</taxon>
        <taxon>Alveolata</taxon>
        <taxon>Ciliophora</taxon>
        <taxon>Intramacronucleata</taxon>
        <taxon>Spirotrichea</taxon>
        <taxon>Stichotrichia</taxon>
        <taxon>Sporadotrichida</taxon>
        <taxon>Halteriidae</taxon>
        <taxon>Halteria</taxon>
    </lineage>
</organism>
<dbReference type="GO" id="GO:0071006">
    <property type="term" value="C:U2-type catalytic step 1 spliceosome"/>
    <property type="evidence" value="ECO:0007669"/>
    <property type="project" value="TreeGrafter"/>
</dbReference>
<dbReference type="GO" id="GO:0000398">
    <property type="term" value="P:mRNA splicing, via spliceosome"/>
    <property type="evidence" value="ECO:0007669"/>
    <property type="project" value="InterPro"/>
</dbReference>
<name>A0A8J8NDJ2_HALGN</name>
<dbReference type="EC" id="2.3.2.27" evidence="2"/>
<sequence length="415" mass="46736">MRKSLEQTRRELSQALYQHDAACRVICRLMKEKEEIGKMLALSHEKVEEYKSQLASQVDQKPGFVREEKPDEGIYKELVVRMEKLCDSLQHQRKELKPPADYPKQLTGYQEKAKYAGHDSTKPGILDFDIHPLQENYILSGGRDSKVVLLDHAKGSVVKKFEPFDSKKQRAITVARFVPGMTELYGLLGASDGSAGLWNLEESRETYAIKCHTAGITDLSFQPLNEYVAISSKDKSWSFHNLLQGVKLAQFHEDQEIKSIQFQPDGLMLLTGLKDGTIKLYDVRSHQQIAIVDSFKGELSQITFSNKGLNFAVAWSTSDIARVFNLRKLGKEVYELKHDSNVQSVCFDKYGQTLVTGAGQGLNVYQASKQWTEGPIYTNNKAHENGIVSAARFSGSGRMLVSAGSEDRFLKVFEL</sequence>
<dbReference type="InterPro" id="IPR036322">
    <property type="entry name" value="WD40_repeat_dom_sf"/>
</dbReference>
<dbReference type="PANTHER" id="PTHR43995:SF1">
    <property type="entry name" value="PRE-MRNA-PROCESSING FACTOR 19"/>
    <property type="match status" value="1"/>
</dbReference>
<comment type="caution">
    <text evidence="5">The sequence shown here is derived from an EMBL/GenBank/DDBJ whole genome shotgun (WGS) entry which is preliminary data.</text>
</comment>
<keyword evidence="2" id="KW-0833">Ubl conjugation pathway</keyword>
<dbReference type="Pfam" id="PF08606">
    <property type="entry name" value="Prp19"/>
    <property type="match status" value="1"/>
</dbReference>
<accession>A0A8J8NDJ2</accession>
<protein>
    <recommendedName>
        <fullName evidence="2">Pre-mRNA-processing factor 19</fullName>
        <ecNumber evidence="2">2.3.2.27</ecNumber>
    </recommendedName>
</protein>
<evidence type="ECO:0000256" key="2">
    <source>
        <dbReference type="RuleBase" id="RU367101"/>
    </source>
</evidence>
<proteinExistence type="inferred from homology"/>
<dbReference type="GO" id="GO:0005737">
    <property type="term" value="C:cytoplasm"/>
    <property type="evidence" value="ECO:0007669"/>
    <property type="project" value="TreeGrafter"/>
</dbReference>
<dbReference type="PANTHER" id="PTHR43995">
    <property type="entry name" value="PRE-MRNA-PROCESSING FACTOR 19"/>
    <property type="match status" value="1"/>
</dbReference>
<dbReference type="InterPro" id="IPR024977">
    <property type="entry name" value="Apc4-like_WD40_dom"/>
</dbReference>
<dbReference type="GO" id="GO:0006281">
    <property type="term" value="P:DNA repair"/>
    <property type="evidence" value="ECO:0007669"/>
    <property type="project" value="UniProtKB-KW"/>
</dbReference>
<dbReference type="OrthoDB" id="687049at2759"/>
<reference evidence="5" key="1">
    <citation type="submission" date="2019-06" db="EMBL/GenBank/DDBJ databases">
        <authorList>
            <person name="Zheng W."/>
        </authorList>
    </citation>
    <scope>NUCLEOTIDE SEQUENCE</scope>
    <source>
        <strain evidence="5">QDHG01</strain>
    </source>
</reference>
<dbReference type="UniPathway" id="UPA00143"/>
<keyword evidence="2" id="KW-0234">DNA repair</keyword>
<dbReference type="Gene3D" id="2.130.10.10">
    <property type="entry name" value="YVTN repeat-like/Quinoprotein amine dehydrogenase"/>
    <property type="match status" value="1"/>
</dbReference>
<dbReference type="Pfam" id="PF12894">
    <property type="entry name" value="ANAPC4_WD40"/>
    <property type="match status" value="1"/>
</dbReference>
<feature type="domain" description="Anaphase-promoting complex subunit 4-like WD40" evidence="4">
    <location>
        <begin position="223"/>
        <end position="305"/>
    </location>
</feature>
<keyword evidence="2" id="KW-0507">mRNA processing</keyword>
<keyword evidence="2" id="KW-0227">DNA damage</keyword>
<dbReference type="SMART" id="SM00320">
    <property type="entry name" value="WD40"/>
    <property type="match status" value="6"/>
</dbReference>
<keyword evidence="6" id="KW-1185">Reference proteome</keyword>
<dbReference type="SUPFAM" id="SSF50978">
    <property type="entry name" value="WD40 repeat-like"/>
    <property type="match status" value="1"/>
</dbReference>
<dbReference type="PROSITE" id="PS50294">
    <property type="entry name" value="WD_REPEATS_REGION"/>
    <property type="match status" value="1"/>
</dbReference>
<dbReference type="PROSITE" id="PS50082">
    <property type="entry name" value="WD_REPEATS_2"/>
    <property type="match status" value="1"/>
</dbReference>
<dbReference type="Proteomes" id="UP000785679">
    <property type="component" value="Unassembled WGS sequence"/>
</dbReference>
<comment type="subunit">
    <text evidence="2">Homotetramer.</text>
</comment>
<dbReference type="InterPro" id="IPR001680">
    <property type="entry name" value="WD40_rpt"/>
</dbReference>
<gene>
    <name evidence="5" type="ORF">FGO68_gene1804</name>
</gene>
<evidence type="ECO:0000259" key="3">
    <source>
        <dbReference type="Pfam" id="PF08606"/>
    </source>
</evidence>
<comment type="catalytic activity">
    <reaction evidence="2">
        <text>S-ubiquitinyl-[E2 ubiquitin-conjugating enzyme]-L-cysteine + [acceptor protein]-L-lysine = [E2 ubiquitin-conjugating enzyme]-L-cysteine + N(6)-ubiquitinyl-[acceptor protein]-L-lysine.</text>
        <dbReference type="EC" id="2.3.2.27"/>
    </reaction>
</comment>
<comment type="similarity">
    <text evidence="2">Belongs to the WD repeat PRP19 family.</text>
</comment>
<evidence type="ECO:0000313" key="5">
    <source>
        <dbReference type="EMBL" id="TNV72746.1"/>
    </source>
</evidence>
<dbReference type="EMBL" id="RRYP01021097">
    <property type="protein sequence ID" value="TNV72746.1"/>
    <property type="molecule type" value="Genomic_DNA"/>
</dbReference>
<keyword evidence="1" id="KW-0853">WD repeat</keyword>
<dbReference type="AlphaFoldDB" id="A0A8J8NDJ2"/>
<feature type="repeat" description="WD" evidence="1">
    <location>
        <begin position="250"/>
        <end position="291"/>
    </location>
</feature>
<evidence type="ECO:0000259" key="4">
    <source>
        <dbReference type="Pfam" id="PF12894"/>
    </source>
</evidence>
<keyword evidence="2" id="KW-0539">Nucleus</keyword>
<evidence type="ECO:0000313" key="6">
    <source>
        <dbReference type="Proteomes" id="UP000785679"/>
    </source>
</evidence>
<comment type="function">
    <text evidence="2">Ubiquitin-protein ligase which is mainly involved pre-mRNA splicing and DNA repair. Required for pre-mRNA splicing as component of the spliceosome.</text>
</comment>
<dbReference type="GO" id="GO:0000974">
    <property type="term" value="C:Prp19 complex"/>
    <property type="evidence" value="ECO:0007669"/>
    <property type="project" value="UniProtKB-UniRule"/>
</dbReference>
<keyword evidence="2" id="KW-0508">mRNA splicing</keyword>
<feature type="domain" description="Prp19 coiled-coil region" evidence="3">
    <location>
        <begin position="1"/>
        <end position="40"/>
    </location>
</feature>
<comment type="pathway">
    <text evidence="2">Protein modification; protein ubiquitination.</text>
</comment>
<keyword evidence="2" id="KW-0808">Transferase</keyword>
<comment type="subcellular location">
    <subcellularLocation>
        <location evidence="2">Nucleus</location>
    </subcellularLocation>
</comment>
<dbReference type="InterPro" id="IPR038959">
    <property type="entry name" value="Prp19"/>
</dbReference>
<evidence type="ECO:0000256" key="1">
    <source>
        <dbReference type="PROSITE-ProRule" id="PRU00221"/>
    </source>
</evidence>
<dbReference type="GO" id="GO:0070534">
    <property type="term" value="P:protein K63-linked ubiquitination"/>
    <property type="evidence" value="ECO:0007669"/>
    <property type="project" value="UniProtKB-UniRule"/>
</dbReference>
<dbReference type="InterPro" id="IPR015943">
    <property type="entry name" value="WD40/YVTN_repeat-like_dom_sf"/>
</dbReference>
<keyword evidence="2" id="KW-0747">Spliceosome</keyword>
<dbReference type="GO" id="GO:0061630">
    <property type="term" value="F:ubiquitin protein ligase activity"/>
    <property type="evidence" value="ECO:0007669"/>
    <property type="project" value="UniProtKB-UniRule"/>
</dbReference>
<dbReference type="Pfam" id="PF00400">
    <property type="entry name" value="WD40"/>
    <property type="match status" value="2"/>
</dbReference>
<dbReference type="InterPro" id="IPR013915">
    <property type="entry name" value="Prp19_cc"/>
</dbReference>